<name>A0ABR1LYA8_9PEZI</name>
<dbReference type="GeneID" id="92028030"/>
<gene>
    <name evidence="2" type="ORF">J3D65DRAFT_286980</name>
</gene>
<dbReference type="Proteomes" id="UP001360953">
    <property type="component" value="Unassembled WGS sequence"/>
</dbReference>
<reference evidence="2 3" key="1">
    <citation type="submission" date="2024-04" db="EMBL/GenBank/DDBJ databases">
        <title>Phyllosticta paracitricarpa is synonymous to the EU quarantine fungus P. citricarpa based on phylogenomic analyses.</title>
        <authorList>
            <consortium name="Lawrence Berkeley National Laboratory"/>
            <person name="Van ingen-buijs V.A."/>
            <person name="Van westerhoven A.C."/>
            <person name="Haridas S."/>
            <person name="Skiadas P."/>
            <person name="Martin F."/>
            <person name="Groenewald J.Z."/>
            <person name="Crous P.W."/>
            <person name="Seidl M.F."/>
        </authorList>
    </citation>
    <scope>NUCLEOTIDE SEQUENCE [LARGE SCALE GENOMIC DNA]</scope>
    <source>
        <strain evidence="2 3">CPC 17464</strain>
    </source>
</reference>
<feature type="region of interest" description="Disordered" evidence="1">
    <location>
        <begin position="145"/>
        <end position="169"/>
    </location>
</feature>
<accession>A0ABR1LYA8</accession>
<sequence length="285" mass="32107">MGRGEGKGLEEDWSTPWRRRVTKLWLSAMVDDGWLARSGRGDEDRRARRRDSRASNWRAGPRGNAKNPDLVVMMMMMMVMVMVLLRLIKVPPQPAPSSSSHKEPKLPMAMAMAIPIAPHCLCPASPPSSSRHVTPVVARTDSLVTRGPTSSTWRPALSPHRPRPRPRMNHLTQQGNKLTTHMHTHTHTRNTAFFHFAICSALSANSPSRPRTLSGTCATHRHHHHLQLHAGQVHVVRHQPLTARRPWLEGPRAQSSSFLHDDRGANQLTSRVFVRSSLSFLCHCW</sequence>
<evidence type="ECO:0000256" key="1">
    <source>
        <dbReference type="SAM" id="MobiDB-lite"/>
    </source>
</evidence>
<organism evidence="2 3">
    <name type="scientific">Phyllosticta citribraziliensis</name>
    <dbReference type="NCBI Taxonomy" id="989973"/>
    <lineage>
        <taxon>Eukaryota</taxon>
        <taxon>Fungi</taxon>
        <taxon>Dikarya</taxon>
        <taxon>Ascomycota</taxon>
        <taxon>Pezizomycotina</taxon>
        <taxon>Dothideomycetes</taxon>
        <taxon>Dothideomycetes incertae sedis</taxon>
        <taxon>Botryosphaeriales</taxon>
        <taxon>Phyllostictaceae</taxon>
        <taxon>Phyllosticta</taxon>
    </lineage>
</organism>
<proteinExistence type="predicted"/>
<evidence type="ECO:0000313" key="3">
    <source>
        <dbReference type="Proteomes" id="UP001360953"/>
    </source>
</evidence>
<comment type="caution">
    <text evidence="2">The sequence shown here is derived from an EMBL/GenBank/DDBJ whole genome shotgun (WGS) entry which is preliminary data.</text>
</comment>
<evidence type="ECO:0000313" key="2">
    <source>
        <dbReference type="EMBL" id="KAK7539629.1"/>
    </source>
</evidence>
<protein>
    <submittedName>
        <fullName evidence="2">Uncharacterized protein</fullName>
    </submittedName>
</protein>
<dbReference type="RefSeq" id="XP_066656900.1">
    <property type="nucleotide sequence ID" value="XM_066795124.1"/>
</dbReference>
<feature type="region of interest" description="Disordered" evidence="1">
    <location>
        <begin position="36"/>
        <end position="66"/>
    </location>
</feature>
<keyword evidence="3" id="KW-1185">Reference proteome</keyword>
<dbReference type="EMBL" id="JBBPEH010000004">
    <property type="protein sequence ID" value="KAK7539629.1"/>
    <property type="molecule type" value="Genomic_DNA"/>
</dbReference>